<gene>
    <name evidence="1" type="ORF">GSLYS_00015930001</name>
</gene>
<name>A0AAV2I765_LYMST</name>
<accession>A0AAV2I765</accession>
<proteinExistence type="predicted"/>
<dbReference type="EMBL" id="CAXITT010000481">
    <property type="protein sequence ID" value="CAL1542336.1"/>
    <property type="molecule type" value="Genomic_DNA"/>
</dbReference>
<keyword evidence="2" id="KW-1185">Reference proteome</keyword>
<dbReference type="AlphaFoldDB" id="A0AAV2I765"/>
<dbReference type="SUPFAM" id="SSF49842">
    <property type="entry name" value="TNF-like"/>
    <property type="match status" value="1"/>
</dbReference>
<organism evidence="1 2">
    <name type="scientific">Lymnaea stagnalis</name>
    <name type="common">Great pond snail</name>
    <name type="synonym">Helix stagnalis</name>
    <dbReference type="NCBI Taxonomy" id="6523"/>
    <lineage>
        <taxon>Eukaryota</taxon>
        <taxon>Metazoa</taxon>
        <taxon>Spiralia</taxon>
        <taxon>Lophotrochozoa</taxon>
        <taxon>Mollusca</taxon>
        <taxon>Gastropoda</taxon>
        <taxon>Heterobranchia</taxon>
        <taxon>Euthyneura</taxon>
        <taxon>Panpulmonata</taxon>
        <taxon>Hygrophila</taxon>
        <taxon>Lymnaeoidea</taxon>
        <taxon>Lymnaeidae</taxon>
        <taxon>Lymnaea</taxon>
    </lineage>
</organism>
<protein>
    <recommendedName>
        <fullName evidence="3">C1q domain-containing protein</fullName>
    </recommendedName>
</protein>
<reference evidence="1 2" key="1">
    <citation type="submission" date="2024-04" db="EMBL/GenBank/DDBJ databases">
        <authorList>
            <consortium name="Genoscope - CEA"/>
            <person name="William W."/>
        </authorList>
    </citation>
    <scope>NUCLEOTIDE SEQUENCE [LARGE SCALE GENOMIC DNA]</scope>
</reference>
<dbReference type="Gene3D" id="2.60.120.40">
    <property type="match status" value="1"/>
</dbReference>
<comment type="caution">
    <text evidence="1">The sequence shown here is derived from an EMBL/GenBank/DDBJ whole genome shotgun (WGS) entry which is preliminary data.</text>
</comment>
<evidence type="ECO:0000313" key="2">
    <source>
        <dbReference type="Proteomes" id="UP001497497"/>
    </source>
</evidence>
<evidence type="ECO:0000313" key="1">
    <source>
        <dbReference type="EMBL" id="CAL1542336.1"/>
    </source>
</evidence>
<evidence type="ECO:0008006" key="3">
    <source>
        <dbReference type="Google" id="ProtNLM"/>
    </source>
</evidence>
<dbReference type="Proteomes" id="UP001497497">
    <property type="component" value="Unassembled WGS sequence"/>
</dbReference>
<dbReference type="InterPro" id="IPR008983">
    <property type="entry name" value="Tumour_necrosis_fac-like_dom"/>
</dbReference>
<sequence length="323" mass="36525">MASPENVTLTSVINQQLEILDQQIHFLKRECGECIIQVERDLAAIGEGGVVNGRRWAEEQKSMQRRIGFSKEKWIECSGKDRALDRQIRLSSLSYRRMVSEQRIEDLTAWVICHYNRLKDSCLSMSQRSDGLLETIQNGLAEVSRKIDQIEKDWVKPSVGFFALKHSPLPAGDVTEFDCKDNYGRHLDTSSGRFTAPLNGFYLISTSTYSQSNTFCKICLHRMKYQPDQNPLALCKGYFNQSLTALWEAYSNQSPPALCNVNSNQSPKPLFGVYSNQSITLCVHMKEGDRVRLESATDVTTPDILIQFSCCLLQCGKTLAAPF</sequence>